<proteinExistence type="predicted"/>
<feature type="transmembrane region" description="Helical" evidence="1">
    <location>
        <begin position="18"/>
        <end position="39"/>
    </location>
</feature>
<dbReference type="EMBL" id="JACGWY010000001">
    <property type="protein sequence ID" value="MBA8815663.1"/>
    <property type="molecule type" value="Genomic_DNA"/>
</dbReference>
<sequence>MSTRAPGDDLPVRRIDRILAFMSLGLVILTIALFFAILIGTSAGANFSTGVWPAVGIVVYIAPIVAFVLMFIVLITAFVRRARANKDR</sequence>
<dbReference type="Proteomes" id="UP000526083">
    <property type="component" value="Unassembled WGS sequence"/>
</dbReference>
<accession>A0A7W3JMR3</accession>
<evidence type="ECO:0000256" key="1">
    <source>
        <dbReference type="SAM" id="Phobius"/>
    </source>
</evidence>
<comment type="caution">
    <text evidence="2">The sequence shown here is derived from an EMBL/GenBank/DDBJ whole genome shotgun (WGS) entry which is preliminary data.</text>
</comment>
<evidence type="ECO:0000313" key="2">
    <source>
        <dbReference type="EMBL" id="MBA8815663.1"/>
    </source>
</evidence>
<keyword evidence="3" id="KW-1185">Reference proteome</keyword>
<feature type="transmembrane region" description="Helical" evidence="1">
    <location>
        <begin position="51"/>
        <end position="79"/>
    </location>
</feature>
<keyword evidence="1" id="KW-0472">Membrane</keyword>
<keyword evidence="1" id="KW-0812">Transmembrane</keyword>
<dbReference type="AlphaFoldDB" id="A0A7W3JMR3"/>
<dbReference type="RefSeq" id="WP_165141989.1">
    <property type="nucleotide sequence ID" value="NZ_JAAOZB010000002.1"/>
</dbReference>
<evidence type="ECO:0000313" key="3">
    <source>
        <dbReference type="Proteomes" id="UP000526083"/>
    </source>
</evidence>
<name>A0A7W3JMR3_9MICO</name>
<organism evidence="2 3">
    <name type="scientific">Microbacterium halimionae</name>
    <dbReference type="NCBI Taxonomy" id="1526413"/>
    <lineage>
        <taxon>Bacteria</taxon>
        <taxon>Bacillati</taxon>
        <taxon>Actinomycetota</taxon>
        <taxon>Actinomycetes</taxon>
        <taxon>Micrococcales</taxon>
        <taxon>Microbacteriaceae</taxon>
        <taxon>Microbacterium</taxon>
    </lineage>
</organism>
<gene>
    <name evidence="2" type="ORF">FHX48_000715</name>
</gene>
<reference evidence="2 3" key="1">
    <citation type="submission" date="2020-07" db="EMBL/GenBank/DDBJ databases">
        <title>Sequencing the genomes of 1000 actinobacteria strains.</title>
        <authorList>
            <person name="Klenk H.-P."/>
        </authorList>
    </citation>
    <scope>NUCLEOTIDE SEQUENCE [LARGE SCALE GENOMIC DNA]</scope>
    <source>
        <strain evidence="2 3">DSM 27576</strain>
    </source>
</reference>
<protein>
    <submittedName>
        <fullName evidence="2">TRAP-type C4-dicarboxylate transport system permease small subunit</fullName>
    </submittedName>
</protein>
<keyword evidence="1" id="KW-1133">Transmembrane helix</keyword>